<organism evidence="3 4">
    <name type="scientific">Elsinoe batatas</name>
    <dbReference type="NCBI Taxonomy" id="2601811"/>
    <lineage>
        <taxon>Eukaryota</taxon>
        <taxon>Fungi</taxon>
        <taxon>Dikarya</taxon>
        <taxon>Ascomycota</taxon>
        <taxon>Pezizomycotina</taxon>
        <taxon>Dothideomycetes</taxon>
        <taxon>Dothideomycetidae</taxon>
        <taxon>Myriangiales</taxon>
        <taxon>Elsinoaceae</taxon>
        <taxon>Elsinoe</taxon>
    </lineage>
</organism>
<dbReference type="SMART" id="SM00950">
    <property type="entry name" value="Piwi"/>
    <property type="match status" value="1"/>
</dbReference>
<dbReference type="InterPro" id="IPR045246">
    <property type="entry name" value="Piwi_ago-like"/>
</dbReference>
<dbReference type="Gene3D" id="2.170.260.10">
    <property type="entry name" value="paz domain"/>
    <property type="match status" value="1"/>
</dbReference>
<dbReference type="InterPro" id="IPR003100">
    <property type="entry name" value="PAZ_dom"/>
</dbReference>
<dbReference type="PANTHER" id="PTHR22891">
    <property type="entry name" value="EUKARYOTIC TRANSLATION INITIATION FACTOR 2C"/>
    <property type="match status" value="1"/>
</dbReference>
<protein>
    <recommendedName>
        <fullName evidence="2">Piwi domain-containing protein</fullName>
    </recommendedName>
</protein>
<dbReference type="InterPro" id="IPR036397">
    <property type="entry name" value="RNaseH_sf"/>
</dbReference>
<dbReference type="EMBL" id="JAESVG020000004">
    <property type="protein sequence ID" value="KAG8628242.1"/>
    <property type="molecule type" value="Genomic_DNA"/>
</dbReference>
<evidence type="ECO:0000259" key="2">
    <source>
        <dbReference type="PROSITE" id="PS50822"/>
    </source>
</evidence>
<keyword evidence="4" id="KW-1185">Reference proteome</keyword>
<dbReference type="AlphaFoldDB" id="A0A8K0L3C3"/>
<feature type="compositionally biased region" description="Gly residues" evidence="1">
    <location>
        <begin position="28"/>
        <end position="59"/>
    </location>
</feature>
<feature type="region of interest" description="Disordered" evidence="1">
    <location>
        <begin position="1"/>
        <end position="148"/>
    </location>
</feature>
<proteinExistence type="predicted"/>
<dbReference type="Pfam" id="PF02171">
    <property type="entry name" value="Piwi"/>
    <property type="match status" value="1"/>
</dbReference>
<accession>A0A8K0L3C3</accession>
<dbReference type="CDD" id="cd04657">
    <property type="entry name" value="Piwi_ago-like"/>
    <property type="match status" value="1"/>
</dbReference>
<dbReference type="OrthoDB" id="10252740at2759"/>
<dbReference type="InterPro" id="IPR012337">
    <property type="entry name" value="RNaseH-like_sf"/>
</dbReference>
<evidence type="ECO:0000313" key="3">
    <source>
        <dbReference type="EMBL" id="KAG8628242.1"/>
    </source>
</evidence>
<gene>
    <name evidence="3" type="ORF">KVT40_004115</name>
</gene>
<dbReference type="InterPro" id="IPR003165">
    <property type="entry name" value="Piwi"/>
</dbReference>
<feature type="compositionally biased region" description="Low complexity" evidence="1">
    <location>
        <begin position="74"/>
        <end position="85"/>
    </location>
</feature>
<dbReference type="Gene3D" id="3.40.50.2300">
    <property type="match status" value="1"/>
</dbReference>
<name>A0A8K0L3C3_9PEZI</name>
<dbReference type="SMART" id="SM01163">
    <property type="entry name" value="DUF1785"/>
    <property type="match status" value="1"/>
</dbReference>
<dbReference type="GO" id="GO:0003723">
    <property type="term" value="F:RNA binding"/>
    <property type="evidence" value="ECO:0007669"/>
    <property type="project" value="InterPro"/>
</dbReference>
<comment type="caution">
    <text evidence="3">The sequence shown here is derived from an EMBL/GenBank/DDBJ whole genome shotgun (WGS) entry which is preliminary data.</text>
</comment>
<evidence type="ECO:0000313" key="4">
    <source>
        <dbReference type="Proteomes" id="UP000809789"/>
    </source>
</evidence>
<dbReference type="Gene3D" id="3.30.420.10">
    <property type="entry name" value="Ribonuclease H-like superfamily/Ribonuclease H"/>
    <property type="match status" value="1"/>
</dbReference>
<dbReference type="Pfam" id="PF08699">
    <property type="entry name" value="ArgoL1"/>
    <property type="match status" value="1"/>
</dbReference>
<dbReference type="CDD" id="cd02846">
    <property type="entry name" value="PAZ_argonaute_like"/>
    <property type="match status" value="1"/>
</dbReference>
<dbReference type="InterPro" id="IPR032474">
    <property type="entry name" value="Argonaute_N"/>
</dbReference>
<feature type="domain" description="Piwi" evidence="2">
    <location>
        <begin position="742"/>
        <end position="1067"/>
    </location>
</feature>
<dbReference type="Pfam" id="PF02170">
    <property type="entry name" value="PAZ"/>
    <property type="match status" value="1"/>
</dbReference>
<dbReference type="SUPFAM" id="SSF53098">
    <property type="entry name" value="Ribonuclease H-like"/>
    <property type="match status" value="1"/>
</dbReference>
<reference evidence="3" key="1">
    <citation type="submission" date="2021-07" db="EMBL/GenBank/DDBJ databases">
        <title>Elsinoe batatas strain:CRI-CJ2 Genome sequencing and assembly.</title>
        <authorList>
            <person name="Huang L."/>
        </authorList>
    </citation>
    <scope>NUCLEOTIDE SEQUENCE</scope>
    <source>
        <strain evidence="3">CRI-CJ2</strain>
    </source>
</reference>
<dbReference type="Proteomes" id="UP000809789">
    <property type="component" value="Unassembled WGS sequence"/>
</dbReference>
<dbReference type="PROSITE" id="PS50822">
    <property type="entry name" value="PIWI"/>
    <property type="match status" value="1"/>
</dbReference>
<evidence type="ECO:0000256" key="1">
    <source>
        <dbReference type="SAM" id="MobiDB-lite"/>
    </source>
</evidence>
<dbReference type="Pfam" id="PF16486">
    <property type="entry name" value="ArgoN"/>
    <property type="match status" value="1"/>
</dbReference>
<dbReference type="InterPro" id="IPR014811">
    <property type="entry name" value="ArgoL1"/>
</dbReference>
<sequence length="1104" mass="122064">MPPKFAPGGGGGNNRGNTGTRGNRGGRDGGGGGGGGGGYRGNSGGGGSGGGQGYYGGQGNRPNQPGGHRGPGQQGQQYNSSDQGSSRGGPGQSSGSLPIRGRDPQHNPAYPQRDGSRARSLYTETSAAKSSIDSRTADLWNGPTNPIAPECTAAENKLILRRPDPKALFPKRTGYGTAHFGRGGSATEVMANYLRIQPIAGKKDAPPQQIYRYSLATPQELPKGKMRALARKVLTNGRFDGVAAATDFSGIIITNTKLKLGDSDVWAADADIRDADEVARAPQQGQGAQVPNNRLLPFELKLTGTFTLKPLMDWLTGSSPNAQFPQKEEMLQILNIVFGYYALHNREHVFQIGRSNKFFYDSFINQNAVDLGSGLRALRGYIASVRLAPGSMMLNLNVVSGAFYKLIPLRNLAWQLLKGDRLRYDPGSLDRLDKKRLENMLRYVRIECHYMPALGPDGKPKLKPDGTPVKKKVNRTICAFNPPDYLPAKHQRFQCLDETTGRTRSVTVFDYFREKYPNSGFDVDHGWPVLNVGTRAKPTYIPLQLCLVSPAQAVKRMLSGDQTSAMINFAARPPNVNVHRILTEGVPMFKLTLNEQANAHAKFGLEVATSLSKVPARFLQPPGIVFHEGKRPNIIMGGWNLKGVAFFKPMRVDKVALVEMRRFSEIGGGRRNYKQFAPLNQFTPQQVMQEFNSQFGAYRLRMDDMVPFQCDVPEGGTYVNRVDYQRAIDDTFKELARQKFHMSIWLMEEKSVFTYSWIKKMGDVEHGVHSICLTPEKFGKAYSRHDPGFYGNIAMKMNTKVGGTNVYLSPQELGSRDKGIWNDTTMFVGIDVTHPAPGSSKATPSIAAVVANTDAQLAQWPGSVRRQAVSREEMVDALKDMVVERLQLWRRKNNNKLPTRIIVYRDGVSDGQFQLVLQHERTAINQAITAMYAGAPRPQMAIIVVTKRHHTRFYPTKREDMDTSGFNKKTNVVTTTGNCKPGLVVDRGVTDPEVYDFFLQPHAGLQGTVKPARYVVLHDELKMGADGLQRMTHTLCYLFNRATRAVSLCPPAYYADLLCERARCYLYHAYHEGAIGATEDTDDGGMGEWPGHLHPNIKDTTFYI</sequence>
<dbReference type="InterPro" id="IPR036085">
    <property type="entry name" value="PAZ_dom_sf"/>
</dbReference>
<feature type="compositionally biased region" description="Polar residues" evidence="1">
    <location>
        <begin position="122"/>
        <end position="134"/>
    </location>
</feature>
<dbReference type="SUPFAM" id="SSF101690">
    <property type="entry name" value="PAZ domain"/>
    <property type="match status" value="1"/>
</dbReference>